<dbReference type="NCBIfam" id="TIGR01879">
    <property type="entry name" value="hydantase"/>
    <property type="match status" value="1"/>
</dbReference>
<dbReference type="InterPro" id="IPR036264">
    <property type="entry name" value="Bact_exopeptidase_dim_dom"/>
</dbReference>
<dbReference type="InterPro" id="IPR010158">
    <property type="entry name" value="Amidase_Cbmase"/>
</dbReference>
<protein>
    <submittedName>
        <fullName evidence="10">Spermidine family transporter</fullName>
    </submittedName>
</protein>
<evidence type="ECO:0000313" key="11">
    <source>
        <dbReference type="Proteomes" id="UP000053095"/>
    </source>
</evidence>
<dbReference type="SUPFAM" id="SSF53187">
    <property type="entry name" value="Zn-dependent exopeptidases"/>
    <property type="match status" value="1"/>
</dbReference>
<comment type="subcellular location">
    <subcellularLocation>
        <location evidence="1">Membrane</location>
        <topology evidence="1">Multi-pass membrane protein</topology>
    </subcellularLocation>
</comment>
<keyword evidence="6 8" id="KW-0472">Membrane</keyword>
<dbReference type="PROSITE" id="PS50850">
    <property type="entry name" value="MFS"/>
    <property type="match status" value="1"/>
</dbReference>
<feature type="region of interest" description="Disordered" evidence="7">
    <location>
        <begin position="1"/>
        <end position="20"/>
    </location>
</feature>
<feature type="transmembrane region" description="Helical" evidence="8">
    <location>
        <begin position="304"/>
        <end position="324"/>
    </location>
</feature>
<dbReference type="InterPro" id="IPR020846">
    <property type="entry name" value="MFS_dom"/>
</dbReference>
<feature type="transmembrane region" description="Helical" evidence="8">
    <location>
        <begin position="77"/>
        <end position="94"/>
    </location>
</feature>
<evidence type="ECO:0000256" key="2">
    <source>
        <dbReference type="ARBA" id="ARBA00006247"/>
    </source>
</evidence>
<accession>A0A0B8N5X9</accession>
<dbReference type="Proteomes" id="UP000053095">
    <property type="component" value="Unassembled WGS sequence"/>
</dbReference>
<feature type="domain" description="Major facilitator superfamily (MFS) profile" evidence="9">
    <location>
        <begin position="79"/>
        <end position="509"/>
    </location>
</feature>
<evidence type="ECO:0000256" key="3">
    <source>
        <dbReference type="ARBA" id="ARBA00022692"/>
    </source>
</evidence>
<dbReference type="Gene3D" id="3.40.630.10">
    <property type="entry name" value="Zn peptidases"/>
    <property type="match status" value="1"/>
</dbReference>
<feature type="transmembrane region" description="Helical" evidence="8">
    <location>
        <begin position="204"/>
        <end position="225"/>
    </location>
</feature>
<feature type="transmembrane region" description="Helical" evidence="8">
    <location>
        <begin position="344"/>
        <end position="367"/>
    </location>
</feature>
<dbReference type="PANTHER" id="PTHR23502">
    <property type="entry name" value="MAJOR FACILITATOR SUPERFAMILY"/>
    <property type="match status" value="1"/>
</dbReference>
<proteinExistence type="inferred from homology"/>
<dbReference type="Gene3D" id="1.20.1250.20">
    <property type="entry name" value="MFS general substrate transporter like domains"/>
    <property type="match status" value="1"/>
</dbReference>
<dbReference type="InterPro" id="IPR036259">
    <property type="entry name" value="MFS_trans_sf"/>
</dbReference>
<dbReference type="GO" id="GO:0005886">
    <property type="term" value="C:plasma membrane"/>
    <property type="evidence" value="ECO:0007669"/>
    <property type="project" value="TreeGrafter"/>
</dbReference>
<dbReference type="Pfam" id="PF01546">
    <property type="entry name" value="Peptidase_M20"/>
    <property type="match status" value="1"/>
</dbReference>
<reference evidence="11" key="1">
    <citation type="journal article" date="2015" name="Genome Announc.">
        <title>Draft genome sequence of Talaromyces cellulolyticus strain Y-94, a source of lignocellulosic biomass-degrading enzymes.</title>
        <authorList>
            <person name="Fujii T."/>
            <person name="Koike H."/>
            <person name="Sawayama S."/>
            <person name="Yano S."/>
            <person name="Inoue H."/>
        </authorList>
    </citation>
    <scope>NUCLEOTIDE SEQUENCE [LARGE SCALE GENOMIC DNA]</scope>
    <source>
        <strain evidence="11">Y-94</strain>
    </source>
</reference>
<evidence type="ECO:0000256" key="5">
    <source>
        <dbReference type="ARBA" id="ARBA00022989"/>
    </source>
</evidence>
<dbReference type="PANTHER" id="PTHR23502:SF59">
    <property type="entry name" value="MULTIDRUG TRANSPORTER, PUTATIVE (AFU_ORTHOLOGUE AFUA_1G10370)-RELATED"/>
    <property type="match status" value="1"/>
</dbReference>
<evidence type="ECO:0000256" key="4">
    <source>
        <dbReference type="ARBA" id="ARBA00022801"/>
    </source>
</evidence>
<evidence type="ECO:0000313" key="10">
    <source>
        <dbReference type="EMBL" id="GAM42064.1"/>
    </source>
</evidence>
<evidence type="ECO:0000256" key="8">
    <source>
        <dbReference type="SAM" id="Phobius"/>
    </source>
</evidence>
<dbReference type="FunFam" id="1.20.1250.20:FF:000011">
    <property type="entry name" value="MFS multidrug transporter, putative"/>
    <property type="match status" value="1"/>
</dbReference>
<dbReference type="Pfam" id="PF07690">
    <property type="entry name" value="MFS_1"/>
    <property type="match status" value="1"/>
</dbReference>
<feature type="transmembrane region" description="Helical" evidence="8">
    <location>
        <begin position="145"/>
        <end position="163"/>
    </location>
</feature>
<feature type="transmembrane region" description="Helical" evidence="8">
    <location>
        <begin position="169"/>
        <end position="192"/>
    </location>
</feature>
<feature type="transmembrane region" description="Helical" evidence="8">
    <location>
        <begin position="413"/>
        <end position="440"/>
    </location>
</feature>
<feature type="transmembrane region" description="Helical" evidence="8">
    <location>
        <begin position="237"/>
        <end position="265"/>
    </location>
</feature>
<dbReference type="AlphaFoldDB" id="A0A0B8N5X9"/>
<gene>
    <name evidence="10" type="ORF">TCE0_043r15698</name>
</gene>
<evidence type="ECO:0000259" key="9">
    <source>
        <dbReference type="PROSITE" id="PS50850"/>
    </source>
</evidence>
<keyword evidence="5 8" id="KW-1133">Transmembrane helix</keyword>
<comment type="similarity">
    <text evidence="2">Belongs to the peptidase M20A family.</text>
</comment>
<name>A0A0B8N5X9_TALPI</name>
<dbReference type="InterPro" id="IPR011701">
    <property type="entry name" value="MFS"/>
</dbReference>
<feature type="transmembrane region" description="Helical" evidence="8">
    <location>
        <begin position="452"/>
        <end position="474"/>
    </location>
</feature>
<evidence type="ECO:0000256" key="1">
    <source>
        <dbReference type="ARBA" id="ARBA00004141"/>
    </source>
</evidence>
<keyword evidence="11" id="KW-1185">Reference proteome</keyword>
<evidence type="ECO:0000256" key="6">
    <source>
        <dbReference type="ARBA" id="ARBA00023136"/>
    </source>
</evidence>
<organism evidence="10 11">
    <name type="scientific">Talaromyces pinophilus</name>
    <name type="common">Penicillium pinophilum</name>
    <dbReference type="NCBI Taxonomy" id="128442"/>
    <lineage>
        <taxon>Eukaryota</taxon>
        <taxon>Fungi</taxon>
        <taxon>Dikarya</taxon>
        <taxon>Ascomycota</taxon>
        <taxon>Pezizomycotina</taxon>
        <taxon>Eurotiomycetes</taxon>
        <taxon>Eurotiomycetidae</taxon>
        <taxon>Eurotiales</taxon>
        <taxon>Trichocomaceae</taxon>
        <taxon>Talaromyces</taxon>
        <taxon>Talaromyces sect. Talaromyces</taxon>
    </lineage>
</organism>
<sequence>MTSRNCEIMGQSNSPNPRAELGKHQSLLSRLRGRHPDLAMTHTHRLEHLKTDSEHIVQFDGPADPYKPLNWSFGKKTCTTILYGFITMGSAWASSAYSPAIPSIDKQYGISDEVGTLGTSLFLFGIGLGPLLWAPCSEAYGRKIAVLAPYFISVVLTFATAVSKDIQSILITRFFTGFFSSAPITNVGGVLSDIWHPQHRAVAVTLYALTLVSGTVIAPIVGGAVEVADLDWRWTEYITGMIMALALVLGIVFLDESFPSVLLVYKSRELRLRSGNWALHAQHEEWDATLKDLWSRYLIRPFQLLMTPICFAIALYASFVYGILYLSLASFPIQFQEIRGWNALVGALPFLGLLIGILLGAVVNIVNQRFYAQRFRANNNKPVPEARLPPMMLGSIFFTAGLFIMGWTSDAGIFWFGPICGAVCTGLGFFTIFQAALNYLIDTFTKYSASAVAVNTFLRSVFAGCFPLFANAMYHTLGTAWASKMVLHTRAAKTTTRTLIRHFTAGRFASASTSQTQLSGLKINSTRLWETLHETCEWGAAHRYGDDPTDTGMARLTLTDDDATVRRWLSDEVQKLGCKLHIDQMGNMFARQKGRLNSAAPMIAMGSHLDTQPRGGRYDGILGVMAALEVLRTMKENGYQTGFDVGLVNWTNEEGARFPKSMTSSGVWAGNIPLQEAWDLRDIHNPDVTLKSELQRHGYLGEIACSYDTAMGYPLGAHFELHIEQGPILEQTQRSIGVVQGSQAYRWLSFTVSGRDAHTGTTPLGARRDPLLAASRMISSSNDIAQRHGALASTGIFKIPSNASTNTIASEVTFTLDIRHPDDNVVNVVQAECLDSFNKIAAQDGKGVSFTWQIDTDSAAVRFDENCIDAVRAAAHNLVGPGKYMDITSGAGHDSVYTSRRCPTTMIFVPCRDGVSHHPEEYCSPEDCAIGTQALLEAVVYYDKFRMKQEGELL</sequence>
<dbReference type="SUPFAM" id="SSF103473">
    <property type="entry name" value="MFS general substrate transporter"/>
    <property type="match status" value="1"/>
</dbReference>
<dbReference type="SUPFAM" id="SSF55031">
    <property type="entry name" value="Bacterial exopeptidase dimerisation domain"/>
    <property type="match status" value="1"/>
</dbReference>
<dbReference type="CDD" id="cd03884">
    <property type="entry name" value="M20_bAS"/>
    <property type="match status" value="1"/>
</dbReference>
<keyword evidence="4" id="KW-0378">Hydrolase</keyword>
<dbReference type="InterPro" id="IPR002933">
    <property type="entry name" value="Peptidase_M20"/>
</dbReference>
<dbReference type="Gene3D" id="3.30.70.360">
    <property type="match status" value="1"/>
</dbReference>
<dbReference type="GO" id="GO:0016813">
    <property type="term" value="F:hydrolase activity, acting on carbon-nitrogen (but not peptide) bonds, in linear amidines"/>
    <property type="evidence" value="ECO:0007669"/>
    <property type="project" value="InterPro"/>
</dbReference>
<feature type="compositionally biased region" description="Polar residues" evidence="7">
    <location>
        <begin position="1"/>
        <end position="16"/>
    </location>
</feature>
<dbReference type="CDD" id="cd17323">
    <property type="entry name" value="MFS_Tpo1_MDR_like"/>
    <property type="match status" value="1"/>
</dbReference>
<feature type="transmembrane region" description="Helical" evidence="8">
    <location>
        <begin position="114"/>
        <end position="133"/>
    </location>
</feature>
<evidence type="ECO:0000256" key="7">
    <source>
        <dbReference type="SAM" id="MobiDB-lite"/>
    </source>
</evidence>
<feature type="transmembrane region" description="Helical" evidence="8">
    <location>
        <begin position="388"/>
        <end position="407"/>
    </location>
</feature>
<dbReference type="EMBL" id="DF933839">
    <property type="protein sequence ID" value="GAM42064.1"/>
    <property type="molecule type" value="Genomic_DNA"/>
</dbReference>
<dbReference type="GO" id="GO:0022857">
    <property type="term" value="F:transmembrane transporter activity"/>
    <property type="evidence" value="ECO:0007669"/>
    <property type="project" value="InterPro"/>
</dbReference>
<keyword evidence="3 8" id="KW-0812">Transmembrane</keyword>